<feature type="transmembrane region" description="Helical" evidence="1">
    <location>
        <begin position="7"/>
        <end position="29"/>
    </location>
</feature>
<feature type="transmembrane region" description="Helical" evidence="1">
    <location>
        <begin position="41"/>
        <end position="59"/>
    </location>
</feature>
<dbReference type="AlphaFoldDB" id="A0A382S275"/>
<keyword evidence="1" id="KW-0472">Membrane</keyword>
<evidence type="ECO:0000256" key="1">
    <source>
        <dbReference type="SAM" id="Phobius"/>
    </source>
</evidence>
<organism evidence="2">
    <name type="scientific">marine metagenome</name>
    <dbReference type="NCBI Taxonomy" id="408172"/>
    <lineage>
        <taxon>unclassified sequences</taxon>
        <taxon>metagenomes</taxon>
        <taxon>ecological metagenomes</taxon>
    </lineage>
</organism>
<keyword evidence="1" id="KW-0812">Transmembrane</keyword>
<protein>
    <submittedName>
        <fullName evidence="2">Uncharacterized protein</fullName>
    </submittedName>
</protein>
<gene>
    <name evidence="2" type="ORF">METZ01_LOCUS356898</name>
</gene>
<accession>A0A382S275</accession>
<name>A0A382S275_9ZZZZ</name>
<reference evidence="2" key="1">
    <citation type="submission" date="2018-05" db="EMBL/GenBank/DDBJ databases">
        <authorList>
            <person name="Lanie J.A."/>
            <person name="Ng W.-L."/>
            <person name="Kazmierczak K.M."/>
            <person name="Andrzejewski T.M."/>
            <person name="Davidsen T.M."/>
            <person name="Wayne K.J."/>
            <person name="Tettelin H."/>
            <person name="Glass J.I."/>
            <person name="Rusch D."/>
            <person name="Podicherti R."/>
            <person name="Tsui H.-C.T."/>
            <person name="Winkler M.E."/>
        </authorList>
    </citation>
    <scope>NUCLEOTIDE SEQUENCE</scope>
</reference>
<feature type="transmembrane region" description="Helical" evidence="1">
    <location>
        <begin position="125"/>
        <end position="145"/>
    </location>
</feature>
<proteinExistence type="predicted"/>
<feature type="non-terminal residue" evidence="2">
    <location>
        <position position="170"/>
    </location>
</feature>
<dbReference type="EMBL" id="UINC01125896">
    <property type="protein sequence ID" value="SVD04044.1"/>
    <property type="molecule type" value="Genomic_DNA"/>
</dbReference>
<keyword evidence="1" id="KW-1133">Transmembrane helix</keyword>
<feature type="transmembrane region" description="Helical" evidence="1">
    <location>
        <begin position="80"/>
        <end position="96"/>
    </location>
</feature>
<evidence type="ECO:0000313" key="2">
    <source>
        <dbReference type="EMBL" id="SVD04044.1"/>
    </source>
</evidence>
<sequence>MIKQLRNIFNWIIFSNIFVAFCVLALTISSEVLLGTVNFRISQFVFFATLFTYNFQRIVKLKQRRKQLKTDWQAKNKTSTYFIMIISGIIIAYHFYYFKTSTQITIIFSGILSLLYPFGIRNIPFAKIFVIALVWTISTMLLLVLENNMLISQNLILHISARFLFVFAIT</sequence>